<dbReference type="STRING" id="1036808.A0A0C3D3G5"/>
<evidence type="ECO:0000259" key="28">
    <source>
        <dbReference type="Pfam" id="PF18317"/>
    </source>
</evidence>
<proteinExistence type="inferred from homology"/>
<feature type="binding site" evidence="21">
    <location>
        <position position="163"/>
    </location>
    <ligand>
        <name>NAD(+)</name>
        <dbReference type="ChEBI" id="CHEBI:57540"/>
    </ligand>
</feature>
<feature type="binding site" evidence="21">
    <location>
        <position position="154"/>
    </location>
    <ligand>
        <name>7-phospho-2-dehydro-3-deoxy-D-arabino-heptonate</name>
        <dbReference type="ChEBI" id="CHEBI:58394"/>
    </ligand>
</feature>
<dbReference type="Pfam" id="PF18317">
    <property type="entry name" value="SDH_C"/>
    <property type="match status" value="1"/>
</dbReference>
<dbReference type="HAMAP" id="MF_03143">
    <property type="entry name" value="Pentafunct_AroM"/>
    <property type="match status" value="1"/>
</dbReference>
<comment type="cofactor">
    <cofactor evidence="21 22">
        <name>Zn(2+)</name>
        <dbReference type="ChEBI" id="CHEBI:29105"/>
    </cofactor>
    <text evidence="21 22">Binds 2 Zn(2+) ions per subunit.</text>
</comment>
<dbReference type="Gene3D" id="1.20.1090.10">
    <property type="entry name" value="Dehydroquinate synthase-like - alpha domain"/>
    <property type="match status" value="1"/>
</dbReference>
<feature type="domain" description="Quinate/shikimate 5-dehydrogenase/glutamyl-tRNA reductase" evidence="25">
    <location>
        <begin position="1491"/>
        <end position="1570"/>
    </location>
</feature>
<protein>
    <recommendedName>
        <fullName evidence="21">Pentafunctional AROM polypeptide</fullName>
    </recommendedName>
    <domain>
        <recommendedName>
            <fullName evidence="21">3-dehydroquinate synthase</fullName>
            <shortName evidence="21">DHQS</shortName>
            <ecNumber evidence="21">4.2.3.4</ecNumber>
        </recommendedName>
    </domain>
    <domain>
        <recommendedName>
            <fullName evidence="21">3-phosphoshikimate 1-carboxyvinyltransferase</fullName>
            <ecNumber evidence="21">2.5.1.19</ecNumber>
        </recommendedName>
        <alternativeName>
            <fullName evidence="21">5-enolpyruvylshikimate-3-phosphate synthase</fullName>
            <shortName evidence="21">EPSP synthase</shortName>
            <shortName evidence="21">EPSPS</shortName>
        </alternativeName>
    </domain>
    <domain>
        <recommendedName>
            <fullName evidence="21">Shikimate kinase</fullName>
            <shortName evidence="21">SK</shortName>
            <ecNumber evidence="21">2.7.1.71</ecNumber>
        </recommendedName>
    </domain>
    <domain>
        <recommendedName>
            <fullName evidence="21">3-dehydroquinate dehydratase</fullName>
            <shortName evidence="21">3-dehydroquinase</shortName>
            <ecNumber evidence="21">4.2.1.10</ecNumber>
        </recommendedName>
    </domain>
    <domain>
        <recommendedName>
            <fullName evidence="21">Shikimate dehydrogenase</fullName>
            <ecNumber evidence="21">1.1.1.25</ecNumber>
        </recommendedName>
    </domain>
</protein>
<comment type="pathway">
    <text evidence="21 22">Metabolic intermediate biosynthesis; chorismate biosynthesis; chorismate from D-erythrose 4-phosphate and phosphoenolpyruvate: step 2/7.</text>
</comment>
<feature type="region of interest" description="Shikimate dehydrogenase" evidence="21">
    <location>
        <begin position="1365"/>
        <end position="1654"/>
    </location>
</feature>
<keyword evidence="16 21" id="KW-0057">Aromatic amino acid biosynthesis</keyword>
<dbReference type="Pfam" id="PF01761">
    <property type="entry name" value="DHQ_synthase"/>
    <property type="match status" value="1"/>
</dbReference>
<evidence type="ECO:0000256" key="19">
    <source>
        <dbReference type="ARBA" id="ARBA00044633"/>
    </source>
</evidence>
<evidence type="ECO:0000313" key="30">
    <source>
        <dbReference type="EMBL" id="KIM55335.1"/>
    </source>
</evidence>
<evidence type="ECO:0000256" key="3">
    <source>
        <dbReference type="ARBA" id="ARBA00006477"/>
    </source>
</evidence>
<dbReference type="InterPro" id="IPR027417">
    <property type="entry name" value="P-loop_NTPase"/>
</dbReference>
<dbReference type="EC" id="1.1.1.25" evidence="21"/>
<dbReference type="GO" id="GO:0008652">
    <property type="term" value="P:amino acid biosynthetic process"/>
    <property type="evidence" value="ECO:0007669"/>
    <property type="project" value="UniProtKB-KW"/>
</dbReference>
<evidence type="ECO:0000259" key="29">
    <source>
        <dbReference type="Pfam" id="PF24621"/>
    </source>
</evidence>
<reference evidence="30 31" key="1">
    <citation type="submission" date="2014-04" db="EMBL/GenBank/DDBJ databases">
        <authorList>
            <consortium name="DOE Joint Genome Institute"/>
            <person name="Kuo A."/>
            <person name="Kohler A."/>
            <person name="Nagy L.G."/>
            <person name="Floudas D."/>
            <person name="Copeland A."/>
            <person name="Barry K.W."/>
            <person name="Cichocki N."/>
            <person name="Veneault-Fourrey C."/>
            <person name="LaButti K."/>
            <person name="Lindquist E.A."/>
            <person name="Lipzen A."/>
            <person name="Lundell T."/>
            <person name="Morin E."/>
            <person name="Murat C."/>
            <person name="Sun H."/>
            <person name="Tunlid A."/>
            <person name="Henrissat B."/>
            <person name="Grigoriev I.V."/>
            <person name="Hibbett D.S."/>
            <person name="Martin F."/>
            <person name="Nordberg H.P."/>
            <person name="Cantor M.N."/>
            <person name="Hua S.X."/>
        </authorList>
    </citation>
    <scope>NUCLEOTIDE SEQUENCE [LARGE SCALE GENOMIC DNA]</scope>
    <source>
        <strain evidence="30 31">Foug A</strain>
    </source>
</reference>
<evidence type="ECO:0000256" key="16">
    <source>
        <dbReference type="ARBA" id="ARBA00023141"/>
    </source>
</evidence>
<feature type="domain" description="SDH C-terminal" evidence="28">
    <location>
        <begin position="1619"/>
        <end position="1649"/>
    </location>
</feature>
<evidence type="ECO:0000259" key="26">
    <source>
        <dbReference type="Pfam" id="PF01761"/>
    </source>
</evidence>
<dbReference type="GO" id="GO:0003856">
    <property type="term" value="F:3-dehydroquinate synthase activity"/>
    <property type="evidence" value="ECO:0007669"/>
    <property type="project" value="UniProtKB-UniRule"/>
</dbReference>
<dbReference type="NCBIfam" id="TIGR01356">
    <property type="entry name" value="aroA"/>
    <property type="match status" value="1"/>
</dbReference>
<comment type="similarity">
    <text evidence="3">In the 2nd section; belongs to the type-I 3-dehydroquinase family.</text>
</comment>
<dbReference type="OrthoDB" id="197068at2759"/>
<feature type="active site" description="Proton acceptor; for 3-dehydroquinate synthase activity" evidence="21">
    <location>
        <position position="272"/>
    </location>
</feature>
<evidence type="ECO:0000256" key="12">
    <source>
        <dbReference type="ARBA" id="ARBA00022833"/>
    </source>
</evidence>
<dbReference type="InterPro" id="IPR001381">
    <property type="entry name" value="DHquinase_I"/>
</dbReference>
<dbReference type="InterPro" id="IPR013785">
    <property type="entry name" value="Aldolase_TIM"/>
</dbReference>
<dbReference type="EC" id="4.2.3.4" evidence="21"/>
<dbReference type="PANTHER" id="PTHR21090">
    <property type="entry name" value="AROM/DEHYDROQUINATE SYNTHASE"/>
    <property type="match status" value="1"/>
</dbReference>
<dbReference type="GO" id="GO:0009073">
    <property type="term" value="P:aromatic amino acid family biosynthetic process"/>
    <property type="evidence" value="ECO:0007669"/>
    <property type="project" value="UniProtKB-UniRule"/>
</dbReference>
<dbReference type="EC" id="2.7.1.71" evidence="21"/>
<evidence type="ECO:0000313" key="31">
    <source>
        <dbReference type="Proteomes" id="UP000053989"/>
    </source>
</evidence>
<dbReference type="HAMAP" id="MF_00210">
    <property type="entry name" value="EPSP_synth"/>
    <property type="match status" value="1"/>
</dbReference>
<dbReference type="InterPro" id="IPR056179">
    <property type="entry name" value="DHQS_C"/>
</dbReference>
<evidence type="ECO:0000256" key="10">
    <source>
        <dbReference type="ARBA" id="ARBA00022741"/>
    </source>
</evidence>
<dbReference type="Pfam" id="PF24621">
    <property type="entry name" value="DHQS_C"/>
    <property type="match status" value="1"/>
</dbReference>
<evidence type="ECO:0000256" key="15">
    <source>
        <dbReference type="ARBA" id="ARBA00023002"/>
    </source>
</evidence>
<dbReference type="FunFam" id="3.65.10.10:FF:000007">
    <property type="entry name" value="Pentafunctional AROM polypeptide"/>
    <property type="match status" value="1"/>
</dbReference>
<dbReference type="EMBL" id="KN822136">
    <property type="protein sequence ID" value="KIM55335.1"/>
    <property type="molecule type" value="Genomic_DNA"/>
</dbReference>
<keyword evidence="31" id="KW-1185">Reference proteome</keyword>
<evidence type="ECO:0000256" key="23">
    <source>
        <dbReference type="SAM" id="Phobius"/>
    </source>
</evidence>
<evidence type="ECO:0000256" key="5">
    <source>
        <dbReference type="ARBA" id="ARBA00009948"/>
    </source>
</evidence>
<feature type="region of interest" description="3-dehydroquinate synthase" evidence="21">
    <location>
        <begin position="1"/>
        <end position="387"/>
    </location>
</feature>
<comment type="pathway">
    <text evidence="2 21 22">Metabolic intermediate biosynthesis; chorismate biosynthesis; chorismate from D-erythrose 4-phosphate and phosphoenolpyruvate: step 5/7.</text>
</comment>
<dbReference type="InterPro" id="IPR030960">
    <property type="entry name" value="DHQS/DOIS_N"/>
</dbReference>
<dbReference type="Gene3D" id="3.40.50.720">
    <property type="entry name" value="NAD(P)-binding Rossmann-like Domain"/>
    <property type="match status" value="1"/>
</dbReference>
<comment type="catalytic activity">
    <reaction evidence="19">
        <text>3-phosphoshikimate + phosphoenolpyruvate = 5-O-(1-carboxyvinyl)-3-phosphoshikimate + phosphate</text>
        <dbReference type="Rhea" id="RHEA:21256"/>
        <dbReference type="ChEBI" id="CHEBI:43474"/>
        <dbReference type="ChEBI" id="CHEBI:57701"/>
        <dbReference type="ChEBI" id="CHEBI:58702"/>
        <dbReference type="ChEBI" id="CHEBI:145989"/>
        <dbReference type="EC" id="2.5.1.19"/>
    </reaction>
    <physiologicalReaction direction="left-to-right" evidence="19">
        <dbReference type="Rhea" id="RHEA:21257"/>
    </physiologicalReaction>
</comment>
<dbReference type="InterPro" id="IPR016037">
    <property type="entry name" value="DHQ_synth_AroB"/>
</dbReference>
<dbReference type="InterPro" id="IPR010110">
    <property type="entry name" value="Shikimate_DH_AroM-type"/>
</dbReference>
<dbReference type="PIRSF" id="PIRSF000514">
    <property type="entry name" value="Pentafunct_AroM"/>
    <property type="match status" value="1"/>
</dbReference>
<evidence type="ECO:0000256" key="20">
    <source>
        <dbReference type="ARBA" id="ARBA00048567"/>
    </source>
</evidence>
<keyword evidence="23" id="KW-1133">Transmembrane helix</keyword>
<keyword evidence="13 21" id="KW-0067">ATP-binding</keyword>
<dbReference type="InterPro" id="IPR036291">
    <property type="entry name" value="NAD(P)-bd_dom_sf"/>
</dbReference>
<dbReference type="InterPro" id="IPR013708">
    <property type="entry name" value="Shikimate_DH-bd_N"/>
</dbReference>
<evidence type="ECO:0000256" key="1">
    <source>
        <dbReference type="ARBA" id="ARBA00004811"/>
    </source>
</evidence>
<feature type="binding site" evidence="21">
    <location>
        <begin position="116"/>
        <end position="118"/>
    </location>
    <ligand>
        <name>NAD(+)</name>
        <dbReference type="ChEBI" id="CHEBI:57540"/>
    </ligand>
</feature>
<feature type="binding site" evidence="21">
    <location>
        <position position="148"/>
    </location>
    <ligand>
        <name>7-phospho-2-dehydro-3-deoxy-D-arabino-heptonate</name>
        <dbReference type="ChEBI" id="CHEBI:58394"/>
    </ligand>
</feature>
<dbReference type="CDD" id="cd01556">
    <property type="entry name" value="EPSP_synthase"/>
    <property type="match status" value="1"/>
</dbReference>
<comment type="function">
    <text evidence="21 22">The AROM polypeptide catalyzes 5 consecutive enzymatic reactions in prechorismate polyaromatic amino acid biosynthesis.</text>
</comment>
<feature type="binding site" evidence="21">
    <location>
        <begin position="85"/>
        <end position="88"/>
    </location>
    <ligand>
        <name>NAD(+)</name>
        <dbReference type="ChEBI" id="CHEBI:57540"/>
    </ligand>
</feature>
<dbReference type="PRINTS" id="PR01100">
    <property type="entry name" value="SHIKIMTKNASE"/>
</dbReference>
<feature type="binding site" evidence="21">
    <location>
        <position position="359"/>
    </location>
    <ligand>
        <name>7-phospho-2-dehydro-3-deoxy-D-arabino-heptonate</name>
        <dbReference type="ChEBI" id="CHEBI:58394"/>
    </ligand>
</feature>
<feature type="active site" description="Schiff-base intermediate with substrate; for 3-dehydroquinate dehydratase activity" evidence="21">
    <location>
        <position position="1284"/>
    </location>
</feature>
<dbReference type="GO" id="GO:0004765">
    <property type="term" value="F:shikimate kinase activity"/>
    <property type="evidence" value="ECO:0007669"/>
    <property type="project" value="UniProtKB-UniRule"/>
</dbReference>
<evidence type="ECO:0000256" key="7">
    <source>
        <dbReference type="ARBA" id="ARBA00022605"/>
    </source>
</evidence>
<keyword evidence="17 21" id="KW-0456">Lyase</keyword>
<feature type="domain" description="Enolpyruvate transferase" evidence="24">
    <location>
        <begin position="460"/>
        <end position="911"/>
    </location>
</feature>
<gene>
    <name evidence="30" type="ORF">SCLCIDRAFT_1221166</name>
</gene>
<keyword evidence="9 21" id="KW-0479">Metal-binding</keyword>
<dbReference type="HOGENOM" id="CLU_001201_1_2_1"/>
<dbReference type="GO" id="GO:0003866">
    <property type="term" value="F:3-phosphoshikimate 1-carboxyvinyltransferase activity"/>
    <property type="evidence" value="ECO:0007669"/>
    <property type="project" value="UniProtKB-UniRule"/>
</dbReference>
<dbReference type="Gene3D" id="3.20.20.70">
    <property type="entry name" value="Aldolase class I"/>
    <property type="match status" value="1"/>
</dbReference>
<dbReference type="GO" id="GO:0004764">
    <property type="term" value="F:shikimate 3-dehydrogenase (NADP+) activity"/>
    <property type="evidence" value="ECO:0007669"/>
    <property type="project" value="UniProtKB-UniRule"/>
</dbReference>
<feature type="binding site" evidence="21">
    <location>
        <position position="121"/>
    </location>
    <ligand>
        <name>NAD(+)</name>
        <dbReference type="ChEBI" id="CHEBI:57540"/>
    </ligand>
</feature>
<dbReference type="GO" id="GO:0005737">
    <property type="term" value="C:cytoplasm"/>
    <property type="evidence" value="ECO:0007669"/>
    <property type="project" value="UniProtKB-SubCell"/>
</dbReference>
<dbReference type="SUPFAM" id="SSF56796">
    <property type="entry name" value="Dehydroquinate synthase-like"/>
    <property type="match status" value="1"/>
</dbReference>
<dbReference type="Pfam" id="PF00275">
    <property type="entry name" value="EPSP_synthase"/>
    <property type="match status" value="1"/>
</dbReference>
<feature type="binding site" evidence="21">
    <location>
        <position position="196"/>
    </location>
    <ligand>
        <name>Zn(2+)</name>
        <dbReference type="ChEBI" id="CHEBI:29105"/>
        <note>catalytic</note>
    </ligand>
</feature>
<evidence type="ECO:0000256" key="13">
    <source>
        <dbReference type="ARBA" id="ARBA00022840"/>
    </source>
</evidence>
<dbReference type="FunCoup" id="A0A0C3D3G5">
    <property type="interactions" value="112"/>
</dbReference>
<keyword evidence="14 21" id="KW-0521">NADP</keyword>
<dbReference type="PROSITE" id="PS00885">
    <property type="entry name" value="EPSP_SYNTHASE_2"/>
    <property type="match status" value="1"/>
</dbReference>
<dbReference type="Pfam" id="PF01202">
    <property type="entry name" value="SKI"/>
    <property type="match status" value="1"/>
</dbReference>
<dbReference type="Pfam" id="PF01488">
    <property type="entry name" value="Shikimate_DH"/>
    <property type="match status" value="1"/>
</dbReference>
<comment type="pathway">
    <text evidence="21 22">Metabolic intermediate biosynthesis; chorismate biosynthesis; chorismate from D-erythrose 4-phosphate and phosphoenolpyruvate: step 4/7.</text>
</comment>
<feature type="binding site" evidence="21">
    <location>
        <position position="192"/>
    </location>
    <ligand>
        <name>NAD(+)</name>
        <dbReference type="ChEBI" id="CHEBI:57540"/>
    </ligand>
</feature>
<dbReference type="Gene3D" id="3.65.10.10">
    <property type="entry name" value="Enolpyruvate transferase domain"/>
    <property type="match status" value="2"/>
</dbReference>
<dbReference type="Gene3D" id="3.40.50.300">
    <property type="entry name" value="P-loop containing nucleotide triphosphate hydrolases"/>
    <property type="match status" value="1"/>
</dbReference>
<dbReference type="Pfam" id="PF01487">
    <property type="entry name" value="DHquinase_I"/>
    <property type="match status" value="1"/>
</dbReference>
<keyword evidence="10 21" id="KW-0547">Nucleotide-binding</keyword>
<dbReference type="PROSITE" id="PS00104">
    <property type="entry name" value="EPSP_SYNTHASE_1"/>
    <property type="match status" value="1"/>
</dbReference>
<dbReference type="InterPro" id="IPR036968">
    <property type="entry name" value="Enolpyruvate_Tfrase_sf"/>
</dbReference>
<dbReference type="SUPFAM" id="SSF51569">
    <property type="entry name" value="Aldolase"/>
    <property type="match status" value="1"/>
</dbReference>
<sequence length="1654" mass="176601">MAVQKISILSKESIHVGFNLVQHIADTLLDTLPTSTYVLITDTNIAPLYLQPIQDTFTQATDTRFPNSSDPARPRFLTYIIPPGETTKTREGKAEIEDFLLRHRCTRDTVIIALGGGVIGDLVGFVAATFMRGVRVVQVPTSLLAMVDSAVGGKTAVDAPLGKNLIGAFWQPSYIFVDAAFLRTLPLRELANGLAEVIKTAAIWDEAAFALLEANSSTLLTCLSPSSPPLHLGHPLLTLIISSINTKATIVTRDPREAHLRGLVNFGHSIGHAIEALLTPYMLHGECVSVGMVLEAELARAAGVLGQVSLGRLRRCIESYGLPSTLSDKRILESEKRAIAAGGQSLSVDALLDRMSVDKKNAGKLKRVVLLERIGKTRELRATGVTDEDIRKVLHPAVRLVAGTPGTFAKPPLPPALLELPDTDPTQLSGPLPTVRVAQTQSTRAIEGDAASVPHITFSTPGSKSISNRALVLAALCKGTCRLKNLLHSDDTQVMIAALEELKAATFSWADNGETLVVTGSGGALSVPPSGTQIYLGNAGTAVRFLTTVCTLVSPPSAISSSSDASQEKTTVITGNARMKQRPIAPLVTALRNAGSTIDYLESQGFLPLSIAPMGRLPGGTITLDASISSQYVSSILLCAPYAVKPTTLVLSGPAVISQLYIDMTIELMRDFGIEVTRGRDSTSGDLLNVYNIPVGTYRVPESGEFVIESDASSATYPLAIAAITGTRCTLANIGSSSLQGDARFAKEVLEPMGCEVIQTATETTVTGPPRGKLKARGEIDMEPMTDAFLTACAVAAVATDGGVGEGAESGEGKNVTRITGIANQRVKECNRIQAMMDQLAKFGVSTRELPDGLEVYSRPLSSLNRGASIHCYDDHRVAMAFSVLGTVVDGTILEEKRCVEKTWPNWWDDLENKLGIKVEGVELHKPMLATSSVPTSVTPETVPSIFLIGMRGSGKTYIGELAAQALSIPLLDADVEFARVQQQSLRDFVLERGWAEFRKAETAHLLELMKTHGRGWIVSLGGGIVETREAREALKRYAKTGGCVVWVQREPEEIERFLESATERPAYGEPVRVVHDRRAPWFEECANSVFGNSTGGASVPGALEAEVARFFGHVSGLRRNLVPSNGNRSYFLSLTHPDVTSALPQIPALTTGADAVELRVDLLREFGSQLPSTTYVSSQVFALRRATTLPIVFTVRTASQGGAFQDNATAEAGKLLKLALRLGVEYIDVETTLPTPLIQELIASKGHSCIIASFHDWTGSVAWHSATMKSQYDTAAQIGDIVKLIGKANNMSDNFALQAFVAKVADASKPLIAINMGAAGQLSRVLNTTLTPVTHPLLPTAAAPGQMSVANIHRTLHLIGHLPARRFFLFGSPIAQSPSPTLHNAGFIVLGLPHSYGLLEGGSITDYTRTVLASPDFGGASVTIPLKRDVMPLLDTLTLAAETIGAVNTIIPCQPTSPGGSRTLLGDNTDYIGIMRAIHAIFPGLRAPPSALVIGAGGTARAAIYALHTLGAKQIYLYNRTKAKATAIAEAFPNVPVQVLDELGSLPAGVPAPSVVISTVPADVTTITEGSEGKVFLPSSLLDTSIKGVVVDMAYKPAETPLLELARRVAPTWATVPGVEVLLEQGYAQFERWTGRRCPREIVREKVLEWYNA</sequence>
<dbReference type="CDD" id="cd00502">
    <property type="entry name" value="DHQase_I"/>
    <property type="match status" value="1"/>
</dbReference>
<organism evidence="30 31">
    <name type="scientific">Scleroderma citrinum Foug A</name>
    <dbReference type="NCBI Taxonomy" id="1036808"/>
    <lineage>
        <taxon>Eukaryota</taxon>
        <taxon>Fungi</taxon>
        <taxon>Dikarya</taxon>
        <taxon>Basidiomycota</taxon>
        <taxon>Agaricomycotina</taxon>
        <taxon>Agaricomycetes</taxon>
        <taxon>Agaricomycetidae</taxon>
        <taxon>Boletales</taxon>
        <taxon>Sclerodermatineae</taxon>
        <taxon>Sclerodermataceae</taxon>
        <taxon>Scleroderma</taxon>
    </lineage>
</organism>
<feature type="active site" description="Proton acceptor; for 3-dehydroquinate dehydratase activity" evidence="21">
    <location>
        <position position="1256"/>
    </location>
</feature>
<evidence type="ECO:0000256" key="21">
    <source>
        <dbReference type="HAMAP-Rule" id="MF_03143"/>
    </source>
</evidence>
<keyword evidence="23" id="KW-0812">Transmembrane</keyword>
<evidence type="ECO:0000256" key="11">
    <source>
        <dbReference type="ARBA" id="ARBA00022777"/>
    </source>
</evidence>
<feature type="domain" description="3-dehydroquinate synthase C-terminal" evidence="29">
    <location>
        <begin position="193"/>
        <end position="361"/>
    </location>
</feature>
<reference evidence="31" key="2">
    <citation type="submission" date="2015-01" db="EMBL/GenBank/DDBJ databases">
        <title>Evolutionary Origins and Diversification of the Mycorrhizal Mutualists.</title>
        <authorList>
            <consortium name="DOE Joint Genome Institute"/>
            <consortium name="Mycorrhizal Genomics Consortium"/>
            <person name="Kohler A."/>
            <person name="Kuo A."/>
            <person name="Nagy L.G."/>
            <person name="Floudas D."/>
            <person name="Copeland A."/>
            <person name="Barry K.W."/>
            <person name="Cichocki N."/>
            <person name="Veneault-Fourrey C."/>
            <person name="LaButti K."/>
            <person name="Lindquist E.A."/>
            <person name="Lipzen A."/>
            <person name="Lundell T."/>
            <person name="Morin E."/>
            <person name="Murat C."/>
            <person name="Riley R."/>
            <person name="Ohm R."/>
            <person name="Sun H."/>
            <person name="Tunlid A."/>
            <person name="Henrissat B."/>
            <person name="Grigoriev I.V."/>
            <person name="Hibbett D.S."/>
            <person name="Martin F."/>
        </authorList>
    </citation>
    <scope>NUCLEOTIDE SEQUENCE [LARGE SCALE GENOMIC DNA]</scope>
    <source>
        <strain evidence="31">Foug A</strain>
    </source>
</reference>
<dbReference type="UniPathway" id="UPA00053">
    <property type="reaction ID" value="UER00085"/>
</dbReference>
<comment type="similarity">
    <text evidence="21 22">In the 3rd section; belongs to the shikimate kinase family.</text>
</comment>
<comment type="pathway">
    <text evidence="21 22">Metabolic intermediate biosynthesis; chorismate biosynthesis; chorismate from D-erythrose 4-phosphate and phosphoenolpyruvate: step 3/7.</text>
</comment>
<comment type="similarity">
    <text evidence="21 22">In the 2nd section; belongs to the EPSP synthase family.</text>
</comment>
<dbReference type="InterPro" id="IPR008289">
    <property type="entry name" value="Pentafunct_AroM"/>
</dbReference>
<comment type="subcellular location">
    <subcellularLocation>
        <location evidence="21 22">Cytoplasm</location>
    </subcellularLocation>
</comment>
<dbReference type="NCBIfam" id="TIGR01809">
    <property type="entry name" value="Shik-DH-AROM"/>
    <property type="match status" value="1"/>
</dbReference>
<keyword evidence="15 21" id="KW-0560">Oxidoreductase</keyword>
<keyword evidence="23" id="KW-0472">Membrane</keyword>
<evidence type="ECO:0000256" key="18">
    <source>
        <dbReference type="ARBA" id="ARBA00023268"/>
    </source>
</evidence>
<dbReference type="InterPro" id="IPR041121">
    <property type="entry name" value="SDH_C"/>
</dbReference>
<dbReference type="InParanoid" id="A0A0C3D3G5"/>
<evidence type="ECO:0000256" key="17">
    <source>
        <dbReference type="ARBA" id="ARBA00023239"/>
    </source>
</evidence>
<dbReference type="NCBIfam" id="TIGR01357">
    <property type="entry name" value="aroB"/>
    <property type="match status" value="1"/>
</dbReference>
<dbReference type="CDD" id="cd00464">
    <property type="entry name" value="SK"/>
    <property type="match status" value="1"/>
</dbReference>
<keyword evidence="18 21" id="KW-0511">Multifunctional enzyme</keyword>
<comment type="similarity">
    <text evidence="21 22">In the 4th section; belongs to the type-I 3-dehydroquinase family.</text>
</comment>
<comment type="similarity">
    <text evidence="4">In the N-terminal section; belongs to the shikimate kinase family.</text>
</comment>
<dbReference type="Proteomes" id="UP000053989">
    <property type="component" value="Unassembled WGS sequence"/>
</dbReference>
<comment type="similarity">
    <text evidence="21">In the N-terminal section; belongs to the sugar phosphate cyclases superfamily. Dehydroquinate synthase family.</text>
</comment>
<comment type="pathway">
    <text evidence="1 21 22">Metabolic intermediate biosynthesis; chorismate biosynthesis; chorismate from D-erythrose 4-phosphate and phosphoenolpyruvate: step 6/7.</text>
</comment>
<dbReference type="NCBIfam" id="TIGR01093">
    <property type="entry name" value="aroD"/>
    <property type="match status" value="1"/>
</dbReference>
<comment type="catalytic activity">
    <reaction evidence="21 22">
        <text>7-phospho-2-dehydro-3-deoxy-D-arabino-heptonate = 3-dehydroquinate + phosphate</text>
        <dbReference type="Rhea" id="RHEA:21968"/>
        <dbReference type="ChEBI" id="CHEBI:32364"/>
        <dbReference type="ChEBI" id="CHEBI:43474"/>
        <dbReference type="ChEBI" id="CHEBI:58394"/>
        <dbReference type="EC" id="4.2.3.4"/>
    </reaction>
</comment>
<evidence type="ECO:0000256" key="4">
    <source>
        <dbReference type="ARBA" id="ARBA00009349"/>
    </source>
</evidence>
<feature type="domain" description="3-dehydroquinate synthase N-terminal" evidence="26">
    <location>
        <begin position="79"/>
        <end position="191"/>
    </location>
</feature>
<comment type="subunit">
    <text evidence="21 22">Homodimer.</text>
</comment>
<keyword evidence="6 21" id="KW-0963">Cytoplasm</keyword>
<feature type="binding site" evidence="21">
    <location>
        <position position="284"/>
    </location>
    <ligand>
        <name>7-phospho-2-dehydro-3-deoxy-D-arabino-heptonate</name>
        <dbReference type="ChEBI" id="CHEBI:58394"/>
    </ligand>
</feature>
<comment type="similarity">
    <text evidence="22">In the N-terminal section; belongs to the dehydroquinate synthase family.</text>
</comment>
<dbReference type="InterPro" id="IPR001986">
    <property type="entry name" value="Enolpyruvate_Tfrase_dom"/>
</dbReference>
<dbReference type="EC" id="4.2.1.10" evidence="21"/>
<feature type="binding site" evidence="21">
    <location>
        <begin position="181"/>
        <end position="184"/>
    </location>
    <ligand>
        <name>NAD(+)</name>
        <dbReference type="ChEBI" id="CHEBI:57540"/>
    </ligand>
</feature>
<feature type="binding site" evidence="21">
    <location>
        <position position="284"/>
    </location>
    <ligand>
        <name>Zn(2+)</name>
        <dbReference type="ChEBI" id="CHEBI:29105"/>
        <note>catalytic</note>
    </ligand>
</feature>
<feature type="binding site" evidence="21">
    <location>
        <begin position="42"/>
        <end position="44"/>
    </location>
    <ligand>
        <name>NAD(+)</name>
        <dbReference type="ChEBI" id="CHEBI:57540"/>
    </ligand>
</feature>
<dbReference type="InterPro" id="IPR000623">
    <property type="entry name" value="Shikimate_kinase/TSH1"/>
</dbReference>
<dbReference type="InterPro" id="IPR006151">
    <property type="entry name" value="Shikm_DH/Glu-tRNA_Rdtase"/>
</dbReference>
<evidence type="ECO:0000256" key="22">
    <source>
        <dbReference type="PIRNR" id="PIRNR000514"/>
    </source>
</evidence>
<evidence type="ECO:0000259" key="24">
    <source>
        <dbReference type="Pfam" id="PF00275"/>
    </source>
</evidence>
<dbReference type="Gene3D" id="3.40.50.1970">
    <property type="match status" value="1"/>
</dbReference>
<feature type="binding site" evidence="21">
    <location>
        <position position="247"/>
    </location>
    <ligand>
        <name>7-phospho-2-dehydro-3-deoxy-D-arabino-heptonate</name>
        <dbReference type="ChEBI" id="CHEBI:58394"/>
    </ligand>
</feature>
<evidence type="ECO:0000256" key="6">
    <source>
        <dbReference type="ARBA" id="ARBA00022490"/>
    </source>
</evidence>
<comment type="similarity">
    <text evidence="21 22">In the C-terminal section; belongs to the shikimate dehydrogenase family.</text>
</comment>
<dbReference type="CDD" id="cd08195">
    <property type="entry name" value="DHQS"/>
    <property type="match status" value="1"/>
</dbReference>
<dbReference type="InterPro" id="IPR013792">
    <property type="entry name" value="RNA3'P_cycl/enolpyr_Trfase_a/b"/>
</dbReference>
<dbReference type="InterPro" id="IPR023193">
    <property type="entry name" value="EPSP_synthase_CS"/>
</dbReference>
<feature type="binding site" evidence="21">
    <location>
        <position position="132"/>
    </location>
    <ligand>
        <name>7-phospho-2-dehydro-3-deoxy-D-arabino-heptonate</name>
        <dbReference type="ChEBI" id="CHEBI:58394"/>
    </ligand>
</feature>
<dbReference type="EC" id="2.5.1.19" evidence="21"/>
<accession>A0A0C3D3G5</accession>
<keyword evidence="7 21" id="KW-0028">Amino-acid biosynthesis</keyword>
<dbReference type="FunFam" id="3.40.50.1970:FF:000007">
    <property type="entry name" value="Pentafunctional AROM polypeptide"/>
    <property type="match status" value="1"/>
</dbReference>
<dbReference type="FunFam" id="3.20.20.70:FF:000135">
    <property type="entry name" value="Pentafunctional AROM polypeptide"/>
    <property type="match status" value="1"/>
</dbReference>
<dbReference type="SUPFAM" id="SSF55205">
    <property type="entry name" value="EPT/RTPC-like"/>
    <property type="match status" value="1"/>
</dbReference>
<dbReference type="GO" id="GO:0005524">
    <property type="term" value="F:ATP binding"/>
    <property type="evidence" value="ECO:0007669"/>
    <property type="project" value="UniProtKB-UniRule"/>
</dbReference>
<dbReference type="InterPro" id="IPR031322">
    <property type="entry name" value="Shikimate/glucono_kinase"/>
</dbReference>
<evidence type="ECO:0000259" key="25">
    <source>
        <dbReference type="Pfam" id="PF01488"/>
    </source>
</evidence>
<name>A0A0C3D3G5_9AGAM</name>
<comment type="caution">
    <text evidence="21">Lacks conserved residue(s) required for the propagation of feature annotation.</text>
</comment>
<dbReference type="SUPFAM" id="SSF51735">
    <property type="entry name" value="NAD(P)-binding Rossmann-fold domains"/>
    <property type="match status" value="1"/>
</dbReference>
<comment type="catalytic activity">
    <reaction evidence="21 22">
        <text>shikimate + NADP(+) = 3-dehydroshikimate + NADPH + H(+)</text>
        <dbReference type="Rhea" id="RHEA:17737"/>
        <dbReference type="ChEBI" id="CHEBI:15378"/>
        <dbReference type="ChEBI" id="CHEBI:16630"/>
        <dbReference type="ChEBI" id="CHEBI:36208"/>
        <dbReference type="ChEBI" id="CHEBI:57783"/>
        <dbReference type="ChEBI" id="CHEBI:58349"/>
        <dbReference type="EC" id="1.1.1.25"/>
    </reaction>
</comment>
<dbReference type="PANTHER" id="PTHR21090:SF5">
    <property type="entry name" value="PENTAFUNCTIONAL AROM POLYPEPTIDE"/>
    <property type="match status" value="1"/>
</dbReference>
<feature type="active site" description="For EPSP synthase activity" evidence="21">
    <location>
        <position position="899"/>
    </location>
</feature>
<evidence type="ECO:0000256" key="2">
    <source>
        <dbReference type="ARBA" id="ARBA00004842"/>
    </source>
</evidence>
<feature type="binding site" evidence="21">
    <location>
        <position position="164"/>
    </location>
    <ligand>
        <name>7-phospho-2-dehydro-3-deoxy-D-arabino-heptonate</name>
        <dbReference type="ChEBI" id="CHEBI:58394"/>
    </ligand>
</feature>
<feature type="domain" description="Shikimate dehydrogenase substrate binding N-terminal" evidence="27">
    <location>
        <begin position="1370"/>
        <end position="1451"/>
    </location>
</feature>
<feature type="active site" description="Proton acceptor; for 3-dehydroquinate synthase activity" evidence="21">
    <location>
        <position position="257"/>
    </location>
</feature>
<feature type="binding site" evidence="21">
    <location>
        <begin position="141"/>
        <end position="142"/>
    </location>
    <ligand>
        <name>NAD(+)</name>
        <dbReference type="ChEBI" id="CHEBI:57540"/>
    </ligand>
</feature>
<dbReference type="CDD" id="cd01065">
    <property type="entry name" value="NAD_bind_Shikimate_DH"/>
    <property type="match status" value="1"/>
</dbReference>
<dbReference type="InterPro" id="IPR023000">
    <property type="entry name" value="Shikimate_kinase_CS"/>
</dbReference>
<evidence type="ECO:0000259" key="27">
    <source>
        <dbReference type="Pfam" id="PF08501"/>
    </source>
</evidence>
<dbReference type="HAMAP" id="MF_00109">
    <property type="entry name" value="Shikimate_kinase"/>
    <property type="match status" value="1"/>
</dbReference>
<dbReference type="Gene3D" id="3.40.50.10860">
    <property type="entry name" value="Leucine Dehydrogenase, chain A, domain 1"/>
    <property type="match status" value="1"/>
</dbReference>
<comment type="similarity">
    <text evidence="5">Belongs to the EPSP synthase family.</text>
</comment>
<keyword evidence="8 21" id="KW-0808">Transferase</keyword>
<feature type="binding site" evidence="21">
    <location>
        <begin position="196"/>
        <end position="199"/>
    </location>
    <ligand>
        <name>7-phospho-2-dehydro-3-deoxy-D-arabino-heptonate</name>
        <dbReference type="ChEBI" id="CHEBI:58394"/>
    </ligand>
</feature>
<dbReference type="GO" id="GO:0046872">
    <property type="term" value="F:metal ion binding"/>
    <property type="evidence" value="ECO:0007669"/>
    <property type="project" value="UniProtKB-UniRule"/>
</dbReference>
<keyword evidence="11 21" id="KW-0418">Kinase</keyword>
<dbReference type="SUPFAM" id="SSF52540">
    <property type="entry name" value="P-loop containing nucleoside triphosphate hydrolases"/>
    <property type="match status" value="1"/>
</dbReference>
<dbReference type="PROSITE" id="PS01128">
    <property type="entry name" value="SHIKIMATE_KINASE"/>
    <property type="match status" value="1"/>
</dbReference>
<evidence type="ECO:0000256" key="9">
    <source>
        <dbReference type="ARBA" id="ARBA00022723"/>
    </source>
</evidence>
<dbReference type="GO" id="GO:0009423">
    <property type="term" value="P:chorismate biosynthetic process"/>
    <property type="evidence" value="ECO:0007669"/>
    <property type="project" value="UniProtKB-UniRule"/>
</dbReference>
<dbReference type="SUPFAM" id="SSF53223">
    <property type="entry name" value="Aminoacid dehydrogenase-like, N-terminal domain"/>
    <property type="match status" value="1"/>
</dbReference>
<comment type="catalytic activity">
    <reaction evidence="20 21 22">
        <text>shikimate + ATP = 3-phosphoshikimate + ADP + H(+)</text>
        <dbReference type="Rhea" id="RHEA:13121"/>
        <dbReference type="ChEBI" id="CHEBI:15378"/>
        <dbReference type="ChEBI" id="CHEBI:30616"/>
        <dbReference type="ChEBI" id="CHEBI:36208"/>
        <dbReference type="ChEBI" id="CHEBI:145989"/>
        <dbReference type="ChEBI" id="CHEBI:456216"/>
        <dbReference type="EC" id="2.7.1.71"/>
    </reaction>
</comment>
<feature type="binding site" evidence="21">
    <location>
        <position position="268"/>
    </location>
    <ligand>
        <name>Zn(2+)</name>
        <dbReference type="ChEBI" id="CHEBI:29105"/>
        <note>catalytic</note>
    </ligand>
</feature>
<dbReference type="GO" id="GO:0003855">
    <property type="term" value="F:3-dehydroquinate dehydratase activity"/>
    <property type="evidence" value="ECO:0007669"/>
    <property type="project" value="UniProtKB-UniRule"/>
</dbReference>
<comment type="catalytic activity">
    <reaction evidence="21 22">
        <text>3-dehydroquinate = 3-dehydroshikimate + H2O</text>
        <dbReference type="Rhea" id="RHEA:21096"/>
        <dbReference type="ChEBI" id="CHEBI:15377"/>
        <dbReference type="ChEBI" id="CHEBI:16630"/>
        <dbReference type="ChEBI" id="CHEBI:32364"/>
        <dbReference type="EC" id="4.2.1.10"/>
    </reaction>
</comment>
<dbReference type="InterPro" id="IPR006264">
    <property type="entry name" value="EPSP_synthase"/>
</dbReference>
<feature type="binding site" evidence="21">
    <location>
        <begin position="950"/>
        <end position="957"/>
    </location>
    <ligand>
        <name>ATP</name>
        <dbReference type="ChEBI" id="CHEBI:30616"/>
    </ligand>
</feature>
<evidence type="ECO:0000256" key="8">
    <source>
        <dbReference type="ARBA" id="ARBA00022679"/>
    </source>
</evidence>
<dbReference type="Pfam" id="PF08501">
    <property type="entry name" value="Shikimate_dh_N"/>
    <property type="match status" value="1"/>
</dbReference>
<feature type="binding site" evidence="21">
    <location>
        <position position="268"/>
    </location>
    <ligand>
        <name>7-phospho-2-dehydro-3-deoxy-D-arabino-heptonate</name>
        <dbReference type="ChEBI" id="CHEBI:58394"/>
    </ligand>
</feature>
<feature type="transmembrane region" description="Helical" evidence="23">
    <location>
        <begin position="110"/>
        <end position="131"/>
    </location>
</feature>
<dbReference type="InterPro" id="IPR046346">
    <property type="entry name" value="Aminoacid_DH-like_N_sf"/>
</dbReference>
<keyword evidence="12 21" id="KW-0862">Zinc</keyword>
<evidence type="ECO:0000256" key="14">
    <source>
        <dbReference type="ARBA" id="ARBA00022857"/>
    </source>
</evidence>